<dbReference type="SFLD" id="SFLDS00003">
    <property type="entry name" value="Haloacid_Dehalogenase"/>
    <property type="match status" value="1"/>
</dbReference>
<gene>
    <name evidence="1" type="primary">ppaX</name>
    <name evidence="1" type="ORF">IDH45_22065</name>
</gene>
<dbReference type="SFLD" id="SFLDG01135">
    <property type="entry name" value="C1.5.6:_HAD__Beta-PGM__Phospha"/>
    <property type="match status" value="1"/>
</dbReference>
<dbReference type="Gene3D" id="1.10.150.240">
    <property type="entry name" value="Putative phosphatase, domain 2"/>
    <property type="match status" value="1"/>
</dbReference>
<accession>A0A927H1X9</accession>
<dbReference type="InterPro" id="IPR041492">
    <property type="entry name" value="HAD_2"/>
</dbReference>
<comment type="caution">
    <text evidence="1">The sequence shown here is derived from an EMBL/GenBank/DDBJ whole genome shotgun (WGS) entry which is preliminary data.</text>
</comment>
<keyword evidence="1" id="KW-0378">Hydrolase</keyword>
<organism evidence="1 2">
    <name type="scientific">Paenibacillus oceani</name>
    <dbReference type="NCBI Taxonomy" id="2772510"/>
    <lineage>
        <taxon>Bacteria</taxon>
        <taxon>Bacillati</taxon>
        <taxon>Bacillota</taxon>
        <taxon>Bacilli</taxon>
        <taxon>Bacillales</taxon>
        <taxon>Paenibacillaceae</taxon>
        <taxon>Paenibacillus</taxon>
    </lineage>
</organism>
<dbReference type="InterPro" id="IPR036412">
    <property type="entry name" value="HAD-like_sf"/>
</dbReference>
<evidence type="ECO:0000313" key="1">
    <source>
        <dbReference type="EMBL" id="MBD2864677.1"/>
    </source>
</evidence>
<dbReference type="GO" id="GO:0005829">
    <property type="term" value="C:cytosol"/>
    <property type="evidence" value="ECO:0007669"/>
    <property type="project" value="TreeGrafter"/>
</dbReference>
<dbReference type="FunFam" id="3.40.50.1000:FF:000022">
    <property type="entry name" value="Phosphoglycolate phosphatase"/>
    <property type="match status" value="1"/>
</dbReference>
<reference evidence="1" key="1">
    <citation type="submission" date="2020-09" db="EMBL/GenBank/DDBJ databases">
        <title>A novel bacterium of genus Paenibacillus, isolated from South China Sea.</title>
        <authorList>
            <person name="Huang H."/>
            <person name="Mo K."/>
            <person name="Hu Y."/>
        </authorList>
    </citation>
    <scope>NUCLEOTIDE SEQUENCE</scope>
    <source>
        <strain evidence="1">IB182363</strain>
    </source>
</reference>
<dbReference type="PRINTS" id="PR00413">
    <property type="entry name" value="HADHALOGNASE"/>
</dbReference>
<sequence>MPITTVLFDLDGTIVDTNELIVRSFLHTLEGETERAFTREDIIPHMGFALMEQLRFFTGQEQVDELAVKYRTFNQSKHDELVTEFPHVPEVLAELARRGIRMGVVTNKIRQTTLMGLRLCGIESYMETIVTADDVARGKPDPEAVLKALEQLGVAPEEALMVGDSKYDIIAGRDAGVKTVGVSWSLKGEEHLRSFDPDYIIHDMKDLLEIVR</sequence>
<dbReference type="RefSeq" id="WP_190930298.1">
    <property type="nucleotide sequence ID" value="NZ_JACXJA010000031.1"/>
</dbReference>
<dbReference type="EC" id="3.6.1.1" evidence="1"/>
<evidence type="ECO:0000313" key="2">
    <source>
        <dbReference type="Proteomes" id="UP000639396"/>
    </source>
</evidence>
<dbReference type="InterPro" id="IPR050155">
    <property type="entry name" value="HAD-like_hydrolase_sf"/>
</dbReference>
<dbReference type="AlphaFoldDB" id="A0A927H1X9"/>
<dbReference type="NCBIfam" id="NF009804">
    <property type="entry name" value="PRK13288.1"/>
    <property type="match status" value="1"/>
</dbReference>
<dbReference type="SFLD" id="SFLDG01129">
    <property type="entry name" value="C1.5:_HAD__Beta-PGM__Phosphata"/>
    <property type="match status" value="1"/>
</dbReference>
<dbReference type="CDD" id="cd02616">
    <property type="entry name" value="HAD_PPase"/>
    <property type="match status" value="1"/>
</dbReference>
<dbReference type="NCBIfam" id="TIGR01509">
    <property type="entry name" value="HAD-SF-IA-v3"/>
    <property type="match status" value="1"/>
</dbReference>
<dbReference type="SUPFAM" id="SSF56784">
    <property type="entry name" value="HAD-like"/>
    <property type="match status" value="1"/>
</dbReference>
<protein>
    <submittedName>
        <fullName evidence="1">Pyrophosphatase PpaX</fullName>
        <ecNumber evidence="1">3.6.1.1</ecNumber>
    </submittedName>
</protein>
<dbReference type="Gene3D" id="3.40.50.1000">
    <property type="entry name" value="HAD superfamily/HAD-like"/>
    <property type="match status" value="1"/>
</dbReference>
<dbReference type="GO" id="GO:0004427">
    <property type="term" value="F:inorganic diphosphate phosphatase activity"/>
    <property type="evidence" value="ECO:0007669"/>
    <property type="project" value="UniProtKB-EC"/>
</dbReference>
<dbReference type="InterPro" id="IPR023198">
    <property type="entry name" value="PGP-like_dom2"/>
</dbReference>
<name>A0A927H1X9_9BACL</name>
<proteinExistence type="predicted"/>
<dbReference type="PANTHER" id="PTHR43434">
    <property type="entry name" value="PHOSPHOGLYCOLATE PHOSPHATASE"/>
    <property type="match status" value="1"/>
</dbReference>
<dbReference type="Proteomes" id="UP000639396">
    <property type="component" value="Unassembled WGS sequence"/>
</dbReference>
<dbReference type="PANTHER" id="PTHR43434:SF26">
    <property type="entry name" value="PYROPHOSPHATASE PPAX"/>
    <property type="match status" value="1"/>
</dbReference>
<keyword evidence="2" id="KW-1185">Reference proteome</keyword>
<dbReference type="InterPro" id="IPR006439">
    <property type="entry name" value="HAD-SF_hydro_IA"/>
</dbReference>
<dbReference type="GO" id="GO:0006281">
    <property type="term" value="P:DNA repair"/>
    <property type="evidence" value="ECO:0007669"/>
    <property type="project" value="TreeGrafter"/>
</dbReference>
<dbReference type="InterPro" id="IPR023214">
    <property type="entry name" value="HAD_sf"/>
</dbReference>
<dbReference type="NCBIfam" id="TIGR01549">
    <property type="entry name" value="HAD-SF-IA-v1"/>
    <property type="match status" value="1"/>
</dbReference>
<dbReference type="EMBL" id="JACXJA010000031">
    <property type="protein sequence ID" value="MBD2864677.1"/>
    <property type="molecule type" value="Genomic_DNA"/>
</dbReference>
<dbReference type="GO" id="GO:0008967">
    <property type="term" value="F:phosphoglycolate phosphatase activity"/>
    <property type="evidence" value="ECO:0007669"/>
    <property type="project" value="TreeGrafter"/>
</dbReference>
<dbReference type="Pfam" id="PF13419">
    <property type="entry name" value="HAD_2"/>
    <property type="match status" value="1"/>
</dbReference>